<dbReference type="AlphaFoldDB" id="A0AAD5KHK9"/>
<dbReference type="EMBL" id="JAIXMP010000007">
    <property type="protein sequence ID" value="KAI9270771.1"/>
    <property type="molecule type" value="Genomic_DNA"/>
</dbReference>
<evidence type="ECO:0000313" key="3">
    <source>
        <dbReference type="Proteomes" id="UP001209540"/>
    </source>
</evidence>
<keyword evidence="3" id="KW-1185">Reference proteome</keyword>
<proteinExistence type="predicted"/>
<organism evidence="2 3">
    <name type="scientific">Phascolomyces articulosus</name>
    <dbReference type="NCBI Taxonomy" id="60185"/>
    <lineage>
        <taxon>Eukaryota</taxon>
        <taxon>Fungi</taxon>
        <taxon>Fungi incertae sedis</taxon>
        <taxon>Mucoromycota</taxon>
        <taxon>Mucoromycotina</taxon>
        <taxon>Mucoromycetes</taxon>
        <taxon>Mucorales</taxon>
        <taxon>Lichtheimiaceae</taxon>
        <taxon>Phascolomyces</taxon>
    </lineage>
</organism>
<evidence type="ECO:0000313" key="2">
    <source>
        <dbReference type="EMBL" id="KAI9270771.1"/>
    </source>
</evidence>
<dbReference type="InterPro" id="IPR011050">
    <property type="entry name" value="Pectin_lyase_fold/virulence"/>
</dbReference>
<reference evidence="2" key="2">
    <citation type="submission" date="2023-02" db="EMBL/GenBank/DDBJ databases">
        <authorList>
            <consortium name="DOE Joint Genome Institute"/>
            <person name="Mondo S.J."/>
            <person name="Chang Y."/>
            <person name="Wang Y."/>
            <person name="Ahrendt S."/>
            <person name="Andreopoulos W."/>
            <person name="Barry K."/>
            <person name="Beard J."/>
            <person name="Benny G.L."/>
            <person name="Blankenship S."/>
            <person name="Bonito G."/>
            <person name="Cuomo C."/>
            <person name="Desiro A."/>
            <person name="Gervers K.A."/>
            <person name="Hundley H."/>
            <person name="Kuo A."/>
            <person name="LaButti K."/>
            <person name="Lang B.F."/>
            <person name="Lipzen A."/>
            <person name="O'Donnell K."/>
            <person name="Pangilinan J."/>
            <person name="Reynolds N."/>
            <person name="Sandor L."/>
            <person name="Smith M.W."/>
            <person name="Tsang A."/>
            <person name="Grigoriev I.V."/>
            <person name="Stajich J.E."/>
            <person name="Spatafora J.W."/>
        </authorList>
    </citation>
    <scope>NUCLEOTIDE SEQUENCE</scope>
    <source>
        <strain evidence="2">RSA 2281</strain>
    </source>
</reference>
<sequence>MKLKNLIVGLFISTITSTSTLAAAIDIECSEKAVAAYTSTENTASTLQGLIDKAALLGESVVNLSPGQYILSANEPVILKPGISLHAIGSGQNPTLFKGPQEVNETATIRVPAKNKAWSIKGIVFDNVNIEIESHANGDESSILGNLFLNGGRGSIISYSGENLFIDGNVFLRDFEHRGIELIPKNETTNAGVVFQTQKSSVISNNIFGMDLRHVNDVYPYVPQQVQAVLTSLQFVQQCLKRNLDDEQGYLASGVQLYFSKDITIKENIINGTLPESVNYGQDHAISIVGSNETYVYQNFFGGWQIGDFGGATRFTSAVDSYVVSNYMADSGVMIYAAVHADFMQISNMVVANNFFYKFLDDSFRAEEQLNGWLYEGVTFFDFYTARLNYTIRPPIWNSSVPISPWGWHIIVSNNKFGAVDGMDPNVISLGNLALEDALVDKSNCYVTDPLLPGSSKGGLVPVLWRQTYEPGVFTRYGGKVPKQFDVHTDKNLMSNVPAQLRNLPIPNFWKAFTLGKNTVPMMDPYTPCVSS</sequence>
<gene>
    <name evidence="2" type="ORF">BDA99DRAFT_534876</name>
</gene>
<name>A0AAD5KHK9_9FUNG</name>
<dbReference type="SUPFAM" id="SSF51126">
    <property type="entry name" value="Pectin lyase-like"/>
    <property type="match status" value="1"/>
</dbReference>
<evidence type="ECO:0000256" key="1">
    <source>
        <dbReference type="SAM" id="SignalP"/>
    </source>
</evidence>
<feature type="chain" id="PRO_5042207073" description="Right handed beta helix domain-containing protein" evidence="1">
    <location>
        <begin position="23"/>
        <end position="532"/>
    </location>
</feature>
<feature type="signal peptide" evidence="1">
    <location>
        <begin position="1"/>
        <end position="22"/>
    </location>
</feature>
<evidence type="ECO:0008006" key="4">
    <source>
        <dbReference type="Google" id="ProtNLM"/>
    </source>
</evidence>
<accession>A0AAD5KHK9</accession>
<comment type="caution">
    <text evidence="2">The sequence shown here is derived from an EMBL/GenBank/DDBJ whole genome shotgun (WGS) entry which is preliminary data.</text>
</comment>
<protein>
    <recommendedName>
        <fullName evidence="4">Right handed beta helix domain-containing protein</fullName>
    </recommendedName>
</protein>
<keyword evidence="1" id="KW-0732">Signal</keyword>
<reference evidence="2" key="1">
    <citation type="journal article" date="2022" name="IScience">
        <title>Evolution of zygomycete secretomes and the origins of terrestrial fungal ecologies.</title>
        <authorList>
            <person name="Chang Y."/>
            <person name="Wang Y."/>
            <person name="Mondo S."/>
            <person name="Ahrendt S."/>
            <person name="Andreopoulos W."/>
            <person name="Barry K."/>
            <person name="Beard J."/>
            <person name="Benny G.L."/>
            <person name="Blankenship S."/>
            <person name="Bonito G."/>
            <person name="Cuomo C."/>
            <person name="Desiro A."/>
            <person name="Gervers K.A."/>
            <person name="Hundley H."/>
            <person name="Kuo A."/>
            <person name="LaButti K."/>
            <person name="Lang B.F."/>
            <person name="Lipzen A."/>
            <person name="O'Donnell K."/>
            <person name="Pangilinan J."/>
            <person name="Reynolds N."/>
            <person name="Sandor L."/>
            <person name="Smith M.E."/>
            <person name="Tsang A."/>
            <person name="Grigoriev I.V."/>
            <person name="Stajich J.E."/>
            <person name="Spatafora J.W."/>
        </authorList>
    </citation>
    <scope>NUCLEOTIDE SEQUENCE</scope>
    <source>
        <strain evidence="2">RSA 2281</strain>
    </source>
</reference>
<dbReference type="Proteomes" id="UP001209540">
    <property type="component" value="Unassembled WGS sequence"/>
</dbReference>